<accession>A0ABY7JQ02</accession>
<evidence type="ECO:0000313" key="2">
    <source>
        <dbReference type="Proteomes" id="UP001164187"/>
    </source>
</evidence>
<reference evidence="1" key="1">
    <citation type="submission" date="2022-12" db="EMBL/GenBank/DDBJ databases">
        <title>Peptostreptococcus.</title>
        <authorList>
            <person name="Lee S.H."/>
        </authorList>
    </citation>
    <scope>NUCLEOTIDE SEQUENCE</scope>
    <source>
        <strain evidence="1">CBA3647</strain>
    </source>
</reference>
<evidence type="ECO:0000313" key="1">
    <source>
        <dbReference type="EMBL" id="WAW15431.1"/>
    </source>
</evidence>
<gene>
    <name evidence="1" type="ORF">O0R46_03015</name>
</gene>
<organism evidence="1 2">
    <name type="scientific">Peptostreptococcus equinus</name>
    <dbReference type="NCBI Taxonomy" id="3003601"/>
    <lineage>
        <taxon>Bacteria</taxon>
        <taxon>Bacillati</taxon>
        <taxon>Bacillota</taxon>
        <taxon>Clostridia</taxon>
        <taxon>Peptostreptococcales</taxon>
        <taxon>Peptostreptococcaceae</taxon>
        <taxon>Peptostreptococcus</taxon>
    </lineage>
</organism>
<dbReference type="EMBL" id="CP114052">
    <property type="protein sequence ID" value="WAW15431.1"/>
    <property type="molecule type" value="Genomic_DNA"/>
</dbReference>
<dbReference type="Proteomes" id="UP001164187">
    <property type="component" value="Chromosome"/>
</dbReference>
<name>A0ABY7JQ02_9FIRM</name>
<proteinExistence type="predicted"/>
<sequence length="67" mass="7816">MEKLVFKSRRKIKDGYSRTVRVSEDSMELIESIADKTELNKHTVLNRMIDFASQHIVIEDVEEGYEG</sequence>
<dbReference type="RefSeq" id="WP_269312104.1">
    <property type="nucleotide sequence ID" value="NZ_CP114052.1"/>
</dbReference>
<evidence type="ECO:0008006" key="3">
    <source>
        <dbReference type="Google" id="ProtNLM"/>
    </source>
</evidence>
<protein>
    <recommendedName>
        <fullName evidence="3">Ribbon-helix-helix protein, copG family</fullName>
    </recommendedName>
</protein>
<keyword evidence="2" id="KW-1185">Reference proteome</keyword>